<dbReference type="GO" id="GO:0008360">
    <property type="term" value="P:regulation of cell shape"/>
    <property type="evidence" value="ECO:0007669"/>
    <property type="project" value="UniProtKB-KW"/>
</dbReference>
<comment type="subcellular location">
    <subcellularLocation>
        <location evidence="1">Cell membrane</location>
        <topology evidence="1">Multi-pass membrane protein</topology>
    </subcellularLocation>
</comment>
<dbReference type="OrthoDB" id="9796616at2"/>
<evidence type="ECO:0000256" key="2">
    <source>
        <dbReference type="ARBA" id="ARBA00007776"/>
    </source>
</evidence>
<feature type="transmembrane region" description="Helical" evidence="8">
    <location>
        <begin position="96"/>
        <end position="117"/>
    </location>
</feature>
<dbReference type="InterPro" id="IPR007227">
    <property type="entry name" value="Cell_shape_determining_MreD"/>
</dbReference>
<dbReference type="Pfam" id="PF04093">
    <property type="entry name" value="MreD"/>
    <property type="match status" value="1"/>
</dbReference>
<comment type="caution">
    <text evidence="9">The sequence shown here is derived from an EMBL/GenBank/DDBJ whole genome shotgun (WGS) entry which is preliminary data.</text>
</comment>
<reference evidence="9 10" key="1">
    <citation type="submission" date="2011-08" db="EMBL/GenBank/DDBJ databases">
        <authorList>
            <person name="Weinstock G."/>
            <person name="Sodergren E."/>
            <person name="Clifton S."/>
            <person name="Fulton L."/>
            <person name="Fulton B."/>
            <person name="Courtney L."/>
            <person name="Fronick C."/>
            <person name="Harrison M."/>
            <person name="Strong C."/>
            <person name="Farmer C."/>
            <person name="Delahaunty K."/>
            <person name="Markovic C."/>
            <person name="Hall O."/>
            <person name="Minx P."/>
            <person name="Tomlinson C."/>
            <person name="Mitreva M."/>
            <person name="Hou S."/>
            <person name="Chen J."/>
            <person name="Wollam A."/>
            <person name="Pepin K.H."/>
            <person name="Johnson M."/>
            <person name="Bhonagiri V."/>
            <person name="Zhang X."/>
            <person name="Suruliraj S."/>
            <person name="Warren W."/>
            <person name="Chinwalla A."/>
            <person name="Mardis E.R."/>
            <person name="Wilson R.K."/>
        </authorList>
    </citation>
    <scope>NUCLEOTIDE SEQUENCE [LARGE SCALE GENOMIC DNA]</scope>
    <source>
        <strain evidence="9 10">F0357</strain>
    </source>
</reference>
<evidence type="ECO:0000256" key="3">
    <source>
        <dbReference type="ARBA" id="ARBA00022475"/>
    </source>
</evidence>
<organism evidence="9 10">
    <name type="scientific">Anaeroglobus geminatus F0357</name>
    <dbReference type="NCBI Taxonomy" id="861450"/>
    <lineage>
        <taxon>Bacteria</taxon>
        <taxon>Bacillati</taxon>
        <taxon>Bacillota</taxon>
        <taxon>Negativicutes</taxon>
        <taxon>Veillonellales</taxon>
        <taxon>Veillonellaceae</taxon>
        <taxon>Anaeroglobus</taxon>
    </lineage>
</organism>
<keyword evidence="10" id="KW-1185">Reference proteome</keyword>
<protein>
    <submittedName>
        <fullName evidence="9">Rod shape-determining protein MreD</fullName>
    </submittedName>
</protein>
<dbReference type="eggNOG" id="COG2891">
    <property type="taxonomic scope" value="Bacteria"/>
</dbReference>
<dbReference type="NCBIfam" id="TIGR03426">
    <property type="entry name" value="shape_MreD"/>
    <property type="match status" value="1"/>
</dbReference>
<dbReference type="PATRIC" id="fig|861450.3.peg.637"/>
<feature type="transmembrane region" description="Helical" evidence="8">
    <location>
        <begin position="63"/>
        <end position="84"/>
    </location>
</feature>
<gene>
    <name evidence="9" type="ORF">HMPREF0080_00663</name>
</gene>
<dbReference type="Proteomes" id="UP000005481">
    <property type="component" value="Unassembled WGS sequence"/>
</dbReference>
<dbReference type="HOGENOM" id="CLU_132534_2_0_9"/>
<evidence type="ECO:0000256" key="8">
    <source>
        <dbReference type="SAM" id="Phobius"/>
    </source>
</evidence>
<feature type="transmembrane region" description="Helical" evidence="8">
    <location>
        <begin position="129"/>
        <end position="148"/>
    </location>
</feature>
<keyword evidence="3" id="KW-1003">Cell membrane</keyword>
<dbReference type="RefSeq" id="WP_006789652.1">
    <property type="nucleotide sequence ID" value="NZ_JH417574.1"/>
</dbReference>
<dbReference type="AlphaFoldDB" id="G9YG99"/>
<feature type="transmembrane region" description="Helical" evidence="8">
    <location>
        <begin position="6"/>
        <end position="25"/>
    </location>
</feature>
<dbReference type="GO" id="GO:0005886">
    <property type="term" value="C:plasma membrane"/>
    <property type="evidence" value="ECO:0007669"/>
    <property type="project" value="UniProtKB-SubCell"/>
</dbReference>
<evidence type="ECO:0000256" key="6">
    <source>
        <dbReference type="ARBA" id="ARBA00022989"/>
    </source>
</evidence>
<keyword evidence="7 8" id="KW-0472">Membrane</keyword>
<dbReference type="EMBL" id="AGCJ01000020">
    <property type="protein sequence ID" value="EHM42358.1"/>
    <property type="molecule type" value="Genomic_DNA"/>
</dbReference>
<evidence type="ECO:0000256" key="4">
    <source>
        <dbReference type="ARBA" id="ARBA00022692"/>
    </source>
</evidence>
<comment type="similarity">
    <text evidence="2">Belongs to the MreD family.</text>
</comment>
<feature type="transmembrane region" description="Helical" evidence="8">
    <location>
        <begin position="32"/>
        <end position="57"/>
    </location>
</feature>
<proteinExistence type="inferred from homology"/>
<evidence type="ECO:0000256" key="1">
    <source>
        <dbReference type="ARBA" id="ARBA00004651"/>
    </source>
</evidence>
<sequence>MRRVYTFITAVIVFLLQSVVLPRIFNGVEQPNLIFIVVVLVALRFGQRIGIGAALIGGFVQDVVIGNFFGIHIVPYLVLAFAASYVGRVVEDGQRLLVILLLLVATELNLILTYAVLALSGQFISLPAYLAQYSIPLLLYHGILALPADKAVRKMRNEETYLGFTGYYG</sequence>
<keyword evidence="5" id="KW-0133">Cell shape</keyword>
<keyword evidence="4 8" id="KW-0812">Transmembrane</keyword>
<keyword evidence="6 8" id="KW-1133">Transmembrane helix</keyword>
<evidence type="ECO:0000256" key="5">
    <source>
        <dbReference type="ARBA" id="ARBA00022960"/>
    </source>
</evidence>
<name>G9YG99_9FIRM</name>
<accession>G9YG99</accession>
<evidence type="ECO:0000313" key="10">
    <source>
        <dbReference type="Proteomes" id="UP000005481"/>
    </source>
</evidence>
<evidence type="ECO:0000256" key="7">
    <source>
        <dbReference type="ARBA" id="ARBA00023136"/>
    </source>
</evidence>
<evidence type="ECO:0000313" key="9">
    <source>
        <dbReference type="EMBL" id="EHM42358.1"/>
    </source>
</evidence>
<dbReference type="STRING" id="861450.HMPREF0080_00663"/>